<organism evidence="1 2">
    <name type="scientific">Trifolium medium</name>
    <dbReference type="NCBI Taxonomy" id="97028"/>
    <lineage>
        <taxon>Eukaryota</taxon>
        <taxon>Viridiplantae</taxon>
        <taxon>Streptophyta</taxon>
        <taxon>Embryophyta</taxon>
        <taxon>Tracheophyta</taxon>
        <taxon>Spermatophyta</taxon>
        <taxon>Magnoliopsida</taxon>
        <taxon>eudicotyledons</taxon>
        <taxon>Gunneridae</taxon>
        <taxon>Pentapetalae</taxon>
        <taxon>rosids</taxon>
        <taxon>fabids</taxon>
        <taxon>Fabales</taxon>
        <taxon>Fabaceae</taxon>
        <taxon>Papilionoideae</taxon>
        <taxon>50 kb inversion clade</taxon>
        <taxon>NPAAA clade</taxon>
        <taxon>Hologalegina</taxon>
        <taxon>IRL clade</taxon>
        <taxon>Trifolieae</taxon>
        <taxon>Trifolium</taxon>
    </lineage>
</organism>
<reference evidence="1 2" key="1">
    <citation type="journal article" date="2018" name="Front. Plant Sci.">
        <title>Red Clover (Trifolium pratense) and Zigzag Clover (T. medium) - A Picture of Genomic Similarities and Differences.</title>
        <authorList>
            <person name="Dluhosova J."/>
            <person name="Istvanek J."/>
            <person name="Nedelnik J."/>
            <person name="Repkova J."/>
        </authorList>
    </citation>
    <scope>NUCLEOTIDE SEQUENCE [LARGE SCALE GENOMIC DNA]</scope>
    <source>
        <strain evidence="2">cv. 10/8</strain>
        <tissue evidence="1">Leaf</tissue>
    </source>
</reference>
<evidence type="ECO:0000313" key="2">
    <source>
        <dbReference type="Proteomes" id="UP000265520"/>
    </source>
</evidence>
<accession>A0A392U969</accession>
<proteinExistence type="predicted"/>
<dbReference type="Proteomes" id="UP000265520">
    <property type="component" value="Unassembled WGS sequence"/>
</dbReference>
<dbReference type="AlphaFoldDB" id="A0A392U969"/>
<sequence>MTLVTRRIFESWDQWG</sequence>
<name>A0A392U969_9FABA</name>
<evidence type="ECO:0000313" key="1">
    <source>
        <dbReference type="EMBL" id="MCI68980.1"/>
    </source>
</evidence>
<keyword evidence="2" id="KW-1185">Reference proteome</keyword>
<dbReference type="EMBL" id="LXQA010746686">
    <property type="protein sequence ID" value="MCI68980.1"/>
    <property type="molecule type" value="Genomic_DNA"/>
</dbReference>
<protein>
    <submittedName>
        <fullName evidence="1">Uncharacterized protein</fullName>
    </submittedName>
</protein>
<comment type="caution">
    <text evidence="1">The sequence shown here is derived from an EMBL/GenBank/DDBJ whole genome shotgun (WGS) entry which is preliminary data.</text>
</comment>
<feature type="non-terminal residue" evidence="1">
    <location>
        <position position="16"/>
    </location>
</feature>